<dbReference type="EMBL" id="LR798257">
    <property type="protein sequence ID" value="CAB5218146.1"/>
    <property type="molecule type" value="Genomic_DNA"/>
</dbReference>
<proteinExistence type="predicted"/>
<sequence length="153" mass="17213">MLNSSFISSVMNMSADVEIQQNTQDPNTGAIIRGWVYDKTIQCKVEPIKSGGASTKGDSKTFAKTGSTEGYAEKLQLRVKSLELLSKRWRLTNVRSSDNKQVFIELDRYGEPDTIFEIFSSHAVLDPFGKISYYEAVLQRVPVQTNDKTDHTQ</sequence>
<organism evidence="1">
    <name type="scientific">uncultured Caudovirales phage</name>
    <dbReference type="NCBI Taxonomy" id="2100421"/>
    <lineage>
        <taxon>Viruses</taxon>
        <taxon>Duplodnaviria</taxon>
        <taxon>Heunggongvirae</taxon>
        <taxon>Uroviricota</taxon>
        <taxon>Caudoviricetes</taxon>
        <taxon>Peduoviridae</taxon>
        <taxon>Maltschvirus</taxon>
        <taxon>Maltschvirus maltsch</taxon>
    </lineage>
</organism>
<reference evidence="1" key="1">
    <citation type="submission" date="2020-05" db="EMBL/GenBank/DDBJ databases">
        <authorList>
            <person name="Chiriac C."/>
            <person name="Salcher M."/>
            <person name="Ghai R."/>
            <person name="Kavagutti S V."/>
        </authorList>
    </citation>
    <scope>NUCLEOTIDE SEQUENCE</scope>
</reference>
<protein>
    <submittedName>
        <fullName evidence="1">Uncharacterized protein</fullName>
    </submittedName>
</protein>
<gene>
    <name evidence="1" type="ORF">UFOVP204_28</name>
</gene>
<name>A0A6J7WK66_9CAUD</name>
<evidence type="ECO:0000313" key="1">
    <source>
        <dbReference type="EMBL" id="CAB5218146.1"/>
    </source>
</evidence>
<accession>A0A6J7WK66</accession>